<accession>A0A3Q7ETY7</accession>
<dbReference type="InParanoid" id="A0A3Q7ETY7"/>
<dbReference type="EnsemblPlants" id="Solyc01g110170.1.1">
    <property type="protein sequence ID" value="Solyc01g110170.1.1.1"/>
    <property type="gene ID" value="Solyc01g110170.1"/>
</dbReference>
<keyword evidence="2" id="KW-1185">Reference proteome</keyword>
<protein>
    <submittedName>
        <fullName evidence="1">Uncharacterized protein</fullName>
    </submittedName>
</protein>
<dbReference type="Proteomes" id="UP000004994">
    <property type="component" value="Chromosome 1"/>
</dbReference>
<dbReference type="PaxDb" id="4081-Solyc01g110170.1.1"/>
<reference evidence="1" key="1">
    <citation type="journal article" date="2012" name="Nature">
        <title>The tomato genome sequence provides insights into fleshy fruit evolution.</title>
        <authorList>
            <consortium name="Tomato Genome Consortium"/>
        </authorList>
    </citation>
    <scope>NUCLEOTIDE SEQUENCE [LARGE SCALE GENOMIC DNA]</scope>
    <source>
        <strain evidence="1">cv. Heinz 1706</strain>
    </source>
</reference>
<reference evidence="1" key="2">
    <citation type="submission" date="2019-01" db="UniProtKB">
        <authorList>
            <consortium name="EnsemblPlants"/>
        </authorList>
    </citation>
    <scope>IDENTIFICATION</scope>
    <source>
        <strain evidence="1">cv. Heinz 1706</strain>
    </source>
</reference>
<proteinExistence type="predicted"/>
<organism evidence="1">
    <name type="scientific">Solanum lycopersicum</name>
    <name type="common">Tomato</name>
    <name type="synonym">Lycopersicon esculentum</name>
    <dbReference type="NCBI Taxonomy" id="4081"/>
    <lineage>
        <taxon>Eukaryota</taxon>
        <taxon>Viridiplantae</taxon>
        <taxon>Streptophyta</taxon>
        <taxon>Embryophyta</taxon>
        <taxon>Tracheophyta</taxon>
        <taxon>Spermatophyta</taxon>
        <taxon>Magnoliopsida</taxon>
        <taxon>eudicotyledons</taxon>
        <taxon>Gunneridae</taxon>
        <taxon>Pentapetalae</taxon>
        <taxon>asterids</taxon>
        <taxon>lamiids</taxon>
        <taxon>Solanales</taxon>
        <taxon>Solanaceae</taxon>
        <taxon>Solanoideae</taxon>
        <taxon>Solaneae</taxon>
        <taxon>Solanum</taxon>
        <taxon>Solanum subgen. Lycopersicon</taxon>
    </lineage>
</organism>
<dbReference type="AlphaFoldDB" id="A0A3Q7ETY7"/>
<dbReference type="Gramene" id="Solyc01g110170.1.1">
    <property type="protein sequence ID" value="Solyc01g110170.1.1.1"/>
    <property type="gene ID" value="Solyc01g110170.1"/>
</dbReference>
<sequence>MVMKSSLLELGGIKLVITLANNSLLFFVKPDKKTLCAYNINTGELTTSVLKNCITSAEDIMDVIVMMMFCGGGVEVLYS</sequence>
<evidence type="ECO:0000313" key="2">
    <source>
        <dbReference type="Proteomes" id="UP000004994"/>
    </source>
</evidence>
<evidence type="ECO:0000313" key="1">
    <source>
        <dbReference type="EnsemblPlants" id="Solyc01g110170.1.1.1"/>
    </source>
</evidence>
<dbReference type="STRING" id="4081.A0A3Q7ETY7"/>
<name>A0A3Q7ETY7_SOLLC</name>